<protein>
    <submittedName>
        <fullName evidence="2">Uncharacterized protein</fullName>
    </submittedName>
</protein>
<proteinExistence type="predicted"/>
<dbReference type="PhylomeDB" id="E9H3A8"/>
<feature type="region of interest" description="Disordered" evidence="1">
    <location>
        <begin position="1"/>
        <end position="108"/>
    </location>
</feature>
<dbReference type="Proteomes" id="UP000000305">
    <property type="component" value="Unassembled WGS sequence"/>
</dbReference>
<keyword evidence="3" id="KW-1185">Reference proteome</keyword>
<organism evidence="2 3">
    <name type="scientific">Daphnia pulex</name>
    <name type="common">Water flea</name>
    <dbReference type="NCBI Taxonomy" id="6669"/>
    <lineage>
        <taxon>Eukaryota</taxon>
        <taxon>Metazoa</taxon>
        <taxon>Ecdysozoa</taxon>
        <taxon>Arthropoda</taxon>
        <taxon>Crustacea</taxon>
        <taxon>Branchiopoda</taxon>
        <taxon>Diplostraca</taxon>
        <taxon>Cladocera</taxon>
        <taxon>Anomopoda</taxon>
        <taxon>Daphniidae</taxon>
        <taxon>Daphnia</taxon>
    </lineage>
</organism>
<evidence type="ECO:0000313" key="3">
    <source>
        <dbReference type="Proteomes" id="UP000000305"/>
    </source>
</evidence>
<dbReference type="EMBL" id="GL732588">
    <property type="protein sequence ID" value="EFX73808.1"/>
    <property type="molecule type" value="Genomic_DNA"/>
</dbReference>
<feature type="compositionally biased region" description="Basic and acidic residues" evidence="1">
    <location>
        <begin position="25"/>
        <end position="36"/>
    </location>
</feature>
<sequence length="193" mass="21786">MLWKDESCPLYEEATTKASEAIDQQTDKSERNKADDERCESEDNDTDWESEDCDSEIGVAAPLTPPVILPSSTSSAIRGDVGEARDEREGTNDSEGINNQKRNSRQTKRYGNLANENELDEVGITEYCRSDQKKADLQPVEYSVYTESRAETKFPGFLCARWKLQKHIIFWPESDRSRQGGVGYVADGVLDYV</sequence>
<dbReference type="AlphaFoldDB" id="E9H3A8"/>
<dbReference type="HOGENOM" id="CLU_1410156_0_0_1"/>
<feature type="compositionally biased region" description="Basic and acidic residues" evidence="1">
    <location>
        <begin position="80"/>
        <end position="91"/>
    </location>
</feature>
<evidence type="ECO:0000313" key="2">
    <source>
        <dbReference type="EMBL" id="EFX73808.1"/>
    </source>
</evidence>
<evidence type="ECO:0000256" key="1">
    <source>
        <dbReference type="SAM" id="MobiDB-lite"/>
    </source>
</evidence>
<gene>
    <name evidence="2" type="ORF">DAPPUDRAFT_252701</name>
</gene>
<dbReference type="InParanoid" id="E9H3A8"/>
<name>E9H3A8_DAPPU</name>
<dbReference type="KEGG" id="dpx:DAPPUDRAFT_252701"/>
<accession>E9H3A8</accession>
<feature type="compositionally biased region" description="Acidic residues" evidence="1">
    <location>
        <begin position="37"/>
        <end position="55"/>
    </location>
</feature>
<reference evidence="2 3" key="1">
    <citation type="journal article" date="2011" name="Science">
        <title>The ecoresponsive genome of Daphnia pulex.</title>
        <authorList>
            <person name="Colbourne J.K."/>
            <person name="Pfrender M.E."/>
            <person name="Gilbert D."/>
            <person name="Thomas W.K."/>
            <person name="Tucker A."/>
            <person name="Oakley T.H."/>
            <person name="Tokishita S."/>
            <person name="Aerts A."/>
            <person name="Arnold G.J."/>
            <person name="Basu M.K."/>
            <person name="Bauer D.J."/>
            <person name="Caceres C.E."/>
            <person name="Carmel L."/>
            <person name="Casola C."/>
            <person name="Choi J.H."/>
            <person name="Detter J.C."/>
            <person name="Dong Q."/>
            <person name="Dusheyko S."/>
            <person name="Eads B.D."/>
            <person name="Frohlich T."/>
            <person name="Geiler-Samerotte K.A."/>
            <person name="Gerlach D."/>
            <person name="Hatcher P."/>
            <person name="Jogdeo S."/>
            <person name="Krijgsveld J."/>
            <person name="Kriventseva E.V."/>
            <person name="Kultz D."/>
            <person name="Laforsch C."/>
            <person name="Lindquist E."/>
            <person name="Lopez J."/>
            <person name="Manak J.R."/>
            <person name="Muller J."/>
            <person name="Pangilinan J."/>
            <person name="Patwardhan R.P."/>
            <person name="Pitluck S."/>
            <person name="Pritham E.J."/>
            <person name="Rechtsteiner A."/>
            <person name="Rho M."/>
            <person name="Rogozin I.B."/>
            <person name="Sakarya O."/>
            <person name="Salamov A."/>
            <person name="Schaack S."/>
            <person name="Shapiro H."/>
            <person name="Shiga Y."/>
            <person name="Skalitzky C."/>
            <person name="Smith Z."/>
            <person name="Souvorov A."/>
            <person name="Sung W."/>
            <person name="Tang Z."/>
            <person name="Tsuchiya D."/>
            <person name="Tu H."/>
            <person name="Vos H."/>
            <person name="Wang M."/>
            <person name="Wolf Y.I."/>
            <person name="Yamagata H."/>
            <person name="Yamada T."/>
            <person name="Ye Y."/>
            <person name="Shaw J.R."/>
            <person name="Andrews J."/>
            <person name="Crease T.J."/>
            <person name="Tang H."/>
            <person name="Lucas S.M."/>
            <person name="Robertson H.M."/>
            <person name="Bork P."/>
            <person name="Koonin E.V."/>
            <person name="Zdobnov E.M."/>
            <person name="Grigoriev I.V."/>
            <person name="Lynch M."/>
            <person name="Boore J.L."/>
        </authorList>
    </citation>
    <scope>NUCLEOTIDE SEQUENCE [LARGE SCALE GENOMIC DNA]</scope>
</reference>